<gene>
    <name evidence="1" type="ORF">ACFQKB_06455</name>
</gene>
<keyword evidence="2" id="KW-1185">Reference proteome</keyword>
<accession>A0ABW2CEJ2</accession>
<name>A0ABW2CEJ2_9ACTN</name>
<sequence>MAEQTEHFEPGERAPDSGIYECECGYHHQWRMDVAGDPLPEFPPGCPSSKWIFIGEQPVG</sequence>
<dbReference type="EMBL" id="JBHSXS010000002">
    <property type="protein sequence ID" value="MFC6879405.1"/>
    <property type="molecule type" value="Genomic_DNA"/>
</dbReference>
<protein>
    <submittedName>
        <fullName evidence="1">Uncharacterized protein</fullName>
    </submittedName>
</protein>
<comment type="caution">
    <text evidence="1">The sequence shown here is derived from an EMBL/GenBank/DDBJ whole genome shotgun (WGS) entry which is preliminary data.</text>
</comment>
<dbReference type="Proteomes" id="UP001596380">
    <property type="component" value="Unassembled WGS sequence"/>
</dbReference>
<organism evidence="1 2">
    <name type="scientific">Actinomadura yumaensis</name>
    <dbReference type="NCBI Taxonomy" id="111807"/>
    <lineage>
        <taxon>Bacteria</taxon>
        <taxon>Bacillati</taxon>
        <taxon>Actinomycetota</taxon>
        <taxon>Actinomycetes</taxon>
        <taxon>Streptosporangiales</taxon>
        <taxon>Thermomonosporaceae</taxon>
        <taxon>Actinomadura</taxon>
    </lineage>
</organism>
<evidence type="ECO:0000313" key="1">
    <source>
        <dbReference type="EMBL" id="MFC6879405.1"/>
    </source>
</evidence>
<dbReference type="RefSeq" id="WP_160824027.1">
    <property type="nucleotide sequence ID" value="NZ_JBHSXS010000002.1"/>
</dbReference>
<reference evidence="2" key="1">
    <citation type="journal article" date="2019" name="Int. J. Syst. Evol. Microbiol.">
        <title>The Global Catalogue of Microorganisms (GCM) 10K type strain sequencing project: providing services to taxonomists for standard genome sequencing and annotation.</title>
        <authorList>
            <consortium name="The Broad Institute Genomics Platform"/>
            <consortium name="The Broad Institute Genome Sequencing Center for Infectious Disease"/>
            <person name="Wu L."/>
            <person name="Ma J."/>
        </authorList>
    </citation>
    <scope>NUCLEOTIDE SEQUENCE [LARGE SCALE GENOMIC DNA]</scope>
    <source>
        <strain evidence="2">JCM 3369</strain>
    </source>
</reference>
<proteinExistence type="predicted"/>
<evidence type="ECO:0000313" key="2">
    <source>
        <dbReference type="Proteomes" id="UP001596380"/>
    </source>
</evidence>